<keyword evidence="3" id="KW-0997">Cell inner membrane</keyword>
<comment type="subcellular location">
    <subcellularLocation>
        <location evidence="1 7">Cell membrane</location>
        <topology evidence="1 7">Multi-pass membrane protein</topology>
    </subcellularLocation>
</comment>
<feature type="transmembrane region" description="Helical" evidence="7">
    <location>
        <begin position="190"/>
        <end position="207"/>
    </location>
</feature>
<feature type="transmembrane region" description="Helical" evidence="7">
    <location>
        <begin position="147"/>
        <end position="170"/>
    </location>
</feature>
<keyword evidence="5 7" id="KW-1133">Transmembrane helix</keyword>
<gene>
    <name evidence="8" type="ORF">GCM10011521_26300</name>
</gene>
<dbReference type="EMBL" id="BMKC01000003">
    <property type="protein sequence ID" value="GGA86544.1"/>
    <property type="molecule type" value="Genomic_DNA"/>
</dbReference>
<sequence>MQISQVTHTVRLWWHRLGREQVQSFFRFLWNRFLDDRCFETAGALSYTTLFALVPLSMVVFGILSAFPVFEEWSGMLTNFVFSNFVPSSARVVESHLRDFAQSARQLTATGVVALLISLLLTMWSIESTFNRVWRVPTPRSGLLRFLIYWTLLTLGTLGAVASLAVTSYLFSLPVWSGEATTWGTRLLGYLPNVVELAVFTLAYWLIPHRSVPLRYALAGGLFATVLFELAKRGFAAYLLGVPTYEQLYGALAVVPIFMLWLYLSWVVVLLGASFAASLSSFKYQPKALQLPEGMEMYAYLRLLGRLNQARREGKGLHIAELQACEPMFTDDLLQRMLAGLSGLNILRRAEDGAWLLARDLDTVSLGELHEGLALRVPGPIHGLPGYDDRIGRDAARALANLQEPLAAPLSRSVGSFFTPNPDNAKP</sequence>
<dbReference type="HAMAP" id="MF_00672">
    <property type="entry name" value="UPF0761"/>
    <property type="match status" value="1"/>
</dbReference>
<evidence type="ECO:0000256" key="1">
    <source>
        <dbReference type="ARBA" id="ARBA00004651"/>
    </source>
</evidence>
<keyword evidence="4 7" id="KW-0812">Transmembrane</keyword>
<dbReference type="PANTHER" id="PTHR30213">
    <property type="entry name" value="INNER MEMBRANE PROTEIN YHJD"/>
    <property type="match status" value="1"/>
</dbReference>
<keyword evidence="6 7" id="KW-0472">Membrane</keyword>
<dbReference type="Pfam" id="PF03631">
    <property type="entry name" value="Virul_fac_BrkB"/>
    <property type="match status" value="1"/>
</dbReference>
<organism evidence="8 9">
    <name type="scientific">Arenimonas soli</name>
    <dbReference type="NCBI Taxonomy" id="2269504"/>
    <lineage>
        <taxon>Bacteria</taxon>
        <taxon>Pseudomonadati</taxon>
        <taxon>Pseudomonadota</taxon>
        <taxon>Gammaproteobacteria</taxon>
        <taxon>Lysobacterales</taxon>
        <taxon>Lysobacteraceae</taxon>
        <taxon>Arenimonas</taxon>
    </lineage>
</organism>
<dbReference type="NCBIfam" id="TIGR00765">
    <property type="entry name" value="yihY_not_rbn"/>
    <property type="match status" value="1"/>
</dbReference>
<evidence type="ECO:0000256" key="6">
    <source>
        <dbReference type="ARBA" id="ARBA00023136"/>
    </source>
</evidence>
<evidence type="ECO:0000256" key="5">
    <source>
        <dbReference type="ARBA" id="ARBA00022989"/>
    </source>
</evidence>
<feature type="transmembrane region" description="Helical" evidence="7">
    <location>
        <begin position="214"/>
        <end position="231"/>
    </location>
</feature>
<dbReference type="InterPro" id="IPR017039">
    <property type="entry name" value="Virul_fac_BrkB"/>
</dbReference>
<comment type="similarity">
    <text evidence="7">Belongs to the UPF0761 family.</text>
</comment>
<name>A0ABQ1HR22_9GAMM</name>
<keyword evidence="2 7" id="KW-1003">Cell membrane</keyword>
<evidence type="ECO:0000256" key="4">
    <source>
        <dbReference type="ARBA" id="ARBA00022692"/>
    </source>
</evidence>
<proteinExistence type="inferred from homology"/>
<dbReference type="InterPro" id="IPR023679">
    <property type="entry name" value="UPF0761_bac"/>
</dbReference>
<feature type="transmembrane region" description="Helical" evidence="7">
    <location>
        <begin position="50"/>
        <end position="70"/>
    </location>
</feature>
<keyword evidence="9" id="KW-1185">Reference proteome</keyword>
<evidence type="ECO:0000313" key="9">
    <source>
        <dbReference type="Proteomes" id="UP000623419"/>
    </source>
</evidence>
<protein>
    <recommendedName>
        <fullName evidence="7">UPF0761 membrane protein GCM10011521_26300</fullName>
    </recommendedName>
</protein>
<comment type="caution">
    <text evidence="8">The sequence shown here is derived from an EMBL/GenBank/DDBJ whole genome shotgun (WGS) entry which is preliminary data.</text>
</comment>
<dbReference type="PANTHER" id="PTHR30213:SF0">
    <property type="entry name" value="UPF0761 MEMBRANE PROTEIN YIHY"/>
    <property type="match status" value="1"/>
</dbReference>
<evidence type="ECO:0000256" key="7">
    <source>
        <dbReference type="HAMAP-Rule" id="MF_00672"/>
    </source>
</evidence>
<accession>A0ABQ1HR22</accession>
<reference evidence="9" key="1">
    <citation type="journal article" date="2019" name="Int. J. Syst. Evol. Microbiol.">
        <title>The Global Catalogue of Microorganisms (GCM) 10K type strain sequencing project: providing services to taxonomists for standard genome sequencing and annotation.</title>
        <authorList>
            <consortium name="The Broad Institute Genomics Platform"/>
            <consortium name="The Broad Institute Genome Sequencing Center for Infectious Disease"/>
            <person name="Wu L."/>
            <person name="Ma J."/>
        </authorList>
    </citation>
    <scope>NUCLEOTIDE SEQUENCE [LARGE SCALE GENOMIC DNA]</scope>
    <source>
        <strain evidence="9">CGMCC 1.15905</strain>
    </source>
</reference>
<evidence type="ECO:0000313" key="8">
    <source>
        <dbReference type="EMBL" id="GGA86544.1"/>
    </source>
</evidence>
<dbReference type="Proteomes" id="UP000623419">
    <property type="component" value="Unassembled WGS sequence"/>
</dbReference>
<feature type="transmembrane region" description="Helical" evidence="7">
    <location>
        <begin position="107"/>
        <end position="126"/>
    </location>
</feature>
<evidence type="ECO:0000256" key="2">
    <source>
        <dbReference type="ARBA" id="ARBA00022475"/>
    </source>
</evidence>
<feature type="transmembrane region" description="Helical" evidence="7">
    <location>
        <begin position="251"/>
        <end position="277"/>
    </location>
</feature>
<evidence type="ECO:0000256" key="3">
    <source>
        <dbReference type="ARBA" id="ARBA00022519"/>
    </source>
</evidence>